<comment type="caution">
    <text evidence="2">The sequence shown here is derived from an EMBL/GenBank/DDBJ whole genome shotgun (WGS) entry which is preliminary data.</text>
</comment>
<gene>
    <name evidence="2" type="ORF">J6I44_11840</name>
</gene>
<organism evidence="2 3">
    <name type="scientific">Fodinibius salsisoli</name>
    <dbReference type="NCBI Taxonomy" id="2820877"/>
    <lineage>
        <taxon>Bacteria</taxon>
        <taxon>Pseudomonadati</taxon>
        <taxon>Balneolota</taxon>
        <taxon>Balneolia</taxon>
        <taxon>Balneolales</taxon>
        <taxon>Balneolaceae</taxon>
        <taxon>Fodinibius</taxon>
    </lineage>
</organism>
<dbReference type="Pfam" id="PF10670">
    <property type="entry name" value="DUF4198"/>
    <property type="match status" value="1"/>
</dbReference>
<dbReference type="RefSeq" id="WP_265766339.1">
    <property type="nucleotide sequence ID" value="NZ_JAGGJA010000007.1"/>
</dbReference>
<accession>A0ABT3PNW1</accession>
<evidence type="ECO:0000256" key="1">
    <source>
        <dbReference type="SAM" id="SignalP"/>
    </source>
</evidence>
<reference evidence="2 3" key="1">
    <citation type="submission" date="2021-03" db="EMBL/GenBank/DDBJ databases">
        <title>Aliifodinibius sp. nov., a new bacterium isolated from saline soil.</title>
        <authorList>
            <person name="Galisteo C."/>
            <person name="De La Haba R."/>
            <person name="Sanchez-Porro C."/>
            <person name="Ventosa A."/>
        </authorList>
    </citation>
    <scope>NUCLEOTIDE SEQUENCE [LARGE SCALE GENOMIC DNA]</scope>
    <source>
        <strain evidence="2 3">1BSP15-2V2</strain>
    </source>
</reference>
<evidence type="ECO:0000313" key="3">
    <source>
        <dbReference type="Proteomes" id="UP001207918"/>
    </source>
</evidence>
<keyword evidence="3" id="KW-1185">Reference proteome</keyword>
<dbReference type="InterPro" id="IPR019613">
    <property type="entry name" value="DUF4198"/>
</dbReference>
<keyword evidence="1" id="KW-0732">Signal</keyword>
<evidence type="ECO:0000313" key="2">
    <source>
        <dbReference type="EMBL" id="MCW9707548.1"/>
    </source>
</evidence>
<feature type="signal peptide" evidence="1">
    <location>
        <begin position="1"/>
        <end position="25"/>
    </location>
</feature>
<sequence>MFRTKILKSAAALFLLSLFSLPALGHNLWIETSTNGEVGQSQKAYIYLGEYAYGVREDVSTQEHQEMLGEVSLWLIKPNGEKVELETAIDGNRFVAEFTPEEQGHYRLALNVTKAPVVDWTEYNLGVLKTNFFGSALVSVGSSEDGPLPLESIAEANQLVIQPVEAVSFERKSPIQFKVTYKGEPLAEQEVNVGYKDQWFKTLYTDEEGIVTVSLLWDDQYVVETVYTEESPGNFQGDDYEAIRQTATFSIPAAN</sequence>
<name>A0ABT3PNW1_9BACT</name>
<feature type="chain" id="PRO_5046547226" evidence="1">
    <location>
        <begin position="26"/>
        <end position="255"/>
    </location>
</feature>
<proteinExistence type="predicted"/>
<dbReference type="EMBL" id="JAGGJA010000007">
    <property type="protein sequence ID" value="MCW9707548.1"/>
    <property type="molecule type" value="Genomic_DNA"/>
</dbReference>
<dbReference type="Proteomes" id="UP001207918">
    <property type="component" value="Unassembled WGS sequence"/>
</dbReference>
<protein>
    <submittedName>
        <fullName evidence="2">DUF4198 domain-containing protein</fullName>
    </submittedName>
</protein>